<evidence type="ECO:0000313" key="4">
    <source>
        <dbReference type="Proteomes" id="UP000010798"/>
    </source>
</evidence>
<dbReference type="RefSeq" id="WP_015244142.1">
    <property type="nucleotide sequence ID" value="NC_019892.1"/>
</dbReference>
<evidence type="ECO:0000313" key="3">
    <source>
        <dbReference type="EMBL" id="AGA24957.1"/>
    </source>
</evidence>
<keyword evidence="1" id="KW-0472">Membrane</keyword>
<protein>
    <submittedName>
        <fullName evidence="3">Uncharacterized protein</fullName>
    </submittedName>
</protein>
<gene>
    <name evidence="3" type="ordered locus">Sinac_0533</name>
</gene>
<name>L0D6U8_SINAD</name>
<keyword evidence="2" id="KW-0732">Signal</keyword>
<dbReference type="KEGG" id="saci:Sinac_0533"/>
<feature type="signal peptide" evidence="2">
    <location>
        <begin position="1"/>
        <end position="28"/>
    </location>
</feature>
<sequence length="105" mass="11493">MFSRALFSPILAINLAAVAILIATSANAAEDANRPGLERPAPYVGHGSTFDGYLWHPEGFSNDDPVIDPTVHSRRRILYLIGSFTTTAVVVIFLLVKRQRSLKQA</sequence>
<dbReference type="EMBL" id="CP003364">
    <property type="protein sequence ID" value="AGA24957.1"/>
    <property type="molecule type" value="Genomic_DNA"/>
</dbReference>
<keyword evidence="4" id="KW-1185">Reference proteome</keyword>
<accession>L0D6U8</accession>
<evidence type="ECO:0000256" key="1">
    <source>
        <dbReference type="SAM" id="Phobius"/>
    </source>
</evidence>
<reference evidence="3 4" key="1">
    <citation type="submission" date="2012-02" db="EMBL/GenBank/DDBJ databases">
        <title>Complete sequence of chromosome of Singulisphaera acidiphila DSM 18658.</title>
        <authorList>
            <consortium name="US DOE Joint Genome Institute (JGI-PGF)"/>
            <person name="Lucas S."/>
            <person name="Copeland A."/>
            <person name="Lapidus A."/>
            <person name="Glavina del Rio T."/>
            <person name="Dalin E."/>
            <person name="Tice H."/>
            <person name="Bruce D."/>
            <person name="Goodwin L."/>
            <person name="Pitluck S."/>
            <person name="Peters L."/>
            <person name="Ovchinnikova G."/>
            <person name="Chertkov O."/>
            <person name="Kyrpides N."/>
            <person name="Mavromatis K."/>
            <person name="Ivanova N."/>
            <person name="Brettin T."/>
            <person name="Detter J.C."/>
            <person name="Han C."/>
            <person name="Larimer F."/>
            <person name="Land M."/>
            <person name="Hauser L."/>
            <person name="Markowitz V."/>
            <person name="Cheng J.-F."/>
            <person name="Hugenholtz P."/>
            <person name="Woyke T."/>
            <person name="Wu D."/>
            <person name="Tindall B."/>
            <person name="Pomrenke H."/>
            <person name="Brambilla E."/>
            <person name="Klenk H.-P."/>
            <person name="Eisen J.A."/>
        </authorList>
    </citation>
    <scope>NUCLEOTIDE SEQUENCE [LARGE SCALE GENOMIC DNA]</scope>
    <source>
        <strain evidence="4">ATCC BAA-1392 / DSM 18658 / VKM B-2454 / MOB10</strain>
    </source>
</reference>
<keyword evidence="1" id="KW-1133">Transmembrane helix</keyword>
<dbReference type="Proteomes" id="UP000010798">
    <property type="component" value="Chromosome"/>
</dbReference>
<feature type="transmembrane region" description="Helical" evidence="1">
    <location>
        <begin position="77"/>
        <end position="96"/>
    </location>
</feature>
<feature type="chain" id="PRO_5003940644" evidence="2">
    <location>
        <begin position="29"/>
        <end position="105"/>
    </location>
</feature>
<dbReference type="HOGENOM" id="CLU_2234776_0_0_0"/>
<proteinExistence type="predicted"/>
<evidence type="ECO:0000256" key="2">
    <source>
        <dbReference type="SAM" id="SignalP"/>
    </source>
</evidence>
<keyword evidence="1" id="KW-0812">Transmembrane</keyword>
<dbReference type="AlphaFoldDB" id="L0D6U8"/>
<organism evidence="3 4">
    <name type="scientific">Singulisphaera acidiphila (strain ATCC BAA-1392 / DSM 18658 / VKM B-2454 / MOB10)</name>
    <dbReference type="NCBI Taxonomy" id="886293"/>
    <lineage>
        <taxon>Bacteria</taxon>
        <taxon>Pseudomonadati</taxon>
        <taxon>Planctomycetota</taxon>
        <taxon>Planctomycetia</taxon>
        <taxon>Isosphaerales</taxon>
        <taxon>Isosphaeraceae</taxon>
        <taxon>Singulisphaera</taxon>
    </lineage>
</organism>